<dbReference type="InterPro" id="IPR013783">
    <property type="entry name" value="Ig-like_fold"/>
</dbReference>
<dbReference type="GO" id="GO:0016020">
    <property type="term" value="C:membrane"/>
    <property type="evidence" value="ECO:0007669"/>
    <property type="project" value="UniProtKB-SubCell"/>
</dbReference>
<sequence>MKAKVAILVYVLLVLDKSFCITNSLKDKINELKNKAKDKFDDLTKKKIKQWEFEYGDKLSYPNGDEDKLDAITFLWAEYEMCTKSLVKTLTRSECLPSIGMNIYKGGVVHLPCNICASPEDIDTIDWMYSKTIDNPSFTLYEDKDNTVEESDGDLIIYRTQDEDAGLYYCTLGDSRGNMIFLEVIDDTSNISLVKPLSSHGPYPQLNQRLTISGLTLITTWNEWSDCSRCDHVGRRRRYGARYLRMLNYTSGSQNNGDLTEATDYVHLDEHITKLFEAFPNGIPYQATYLPKYLRSNEATAKSSNEIMIGLCKVPCKNNVIFEVKSQDGRIIEKANNSAREYSLLQGTPPQPPPPTRDIIFVERLQKIILSCPGTTLRDIPVQWKIGTLDVIPWDIDKRSGGRVYVTPLDQLVIESVRYTDTNLYSCWEEDELAGSIKLEIWQGSEFHWSQHVVLMATLLTVAVLLRVAINVLRNKKRKIGLL</sequence>
<dbReference type="STRING" id="151549.A0A4C1TKS7"/>
<dbReference type="InterPro" id="IPR039311">
    <property type="entry name" value="FAM187A/B"/>
</dbReference>
<evidence type="ECO:0000256" key="8">
    <source>
        <dbReference type="SAM" id="Phobius"/>
    </source>
</evidence>
<feature type="chain" id="PRO_5020029256" evidence="9">
    <location>
        <begin position="21"/>
        <end position="483"/>
    </location>
</feature>
<comment type="caution">
    <text evidence="11">The sequence shown here is derived from an EMBL/GenBank/DDBJ whole genome shotgun (WGS) entry which is preliminary data.</text>
</comment>
<feature type="domain" description="Ig-like" evidence="10">
    <location>
        <begin position="105"/>
        <end position="192"/>
    </location>
</feature>
<name>A0A4C1TKS7_EUMVA</name>
<protein>
    <submittedName>
        <fullName evidence="11">Ig-like V-type domain-containing protein FAM187A</fullName>
    </submittedName>
</protein>
<evidence type="ECO:0000259" key="10">
    <source>
        <dbReference type="PROSITE" id="PS50835"/>
    </source>
</evidence>
<comment type="subcellular location">
    <subcellularLocation>
        <location evidence="1">Membrane</location>
        <topology evidence="1">Single-pass type I membrane protein</topology>
    </subcellularLocation>
</comment>
<evidence type="ECO:0000256" key="3">
    <source>
        <dbReference type="ARBA" id="ARBA00022692"/>
    </source>
</evidence>
<keyword evidence="6 8" id="KW-0472">Membrane</keyword>
<evidence type="ECO:0000256" key="1">
    <source>
        <dbReference type="ARBA" id="ARBA00004479"/>
    </source>
</evidence>
<evidence type="ECO:0000256" key="7">
    <source>
        <dbReference type="ARBA" id="ARBA00023180"/>
    </source>
</evidence>
<proteinExistence type="inferred from homology"/>
<organism evidence="11 12">
    <name type="scientific">Eumeta variegata</name>
    <name type="common">Bagworm moth</name>
    <name type="synonym">Eumeta japonica</name>
    <dbReference type="NCBI Taxonomy" id="151549"/>
    <lineage>
        <taxon>Eukaryota</taxon>
        <taxon>Metazoa</taxon>
        <taxon>Ecdysozoa</taxon>
        <taxon>Arthropoda</taxon>
        <taxon>Hexapoda</taxon>
        <taxon>Insecta</taxon>
        <taxon>Pterygota</taxon>
        <taxon>Neoptera</taxon>
        <taxon>Endopterygota</taxon>
        <taxon>Lepidoptera</taxon>
        <taxon>Glossata</taxon>
        <taxon>Ditrysia</taxon>
        <taxon>Tineoidea</taxon>
        <taxon>Psychidae</taxon>
        <taxon>Oiketicinae</taxon>
        <taxon>Eumeta</taxon>
    </lineage>
</organism>
<reference evidence="11 12" key="1">
    <citation type="journal article" date="2019" name="Commun. Biol.">
        <title>The bagworm genome reveals a unique fibroin gene that provides high tensile strength.</title>
        <authorList>
            <person name="Kono N."/>
            <person name="Nakamura H."/>
            <person name="Ohtoshi R."/>
            <person name="Tomita M."/>
            <person name="Numata K."/>
            <person name="Arakawa K."/>
        </authorList>
    </citation>
    <scope>NUCLEOTIDE SEQUENCE [LARGE SCALE GENOMIC DNA]</scope>
</reference>
<dbReference type="InterPro" id="IPR007110">
    <property type="entry name" value="Ig-like_dom"/>
</dbReference>
<keyword evidence="7" id="KW-0325">Glycoprotein</keyword>
<dbReference type="AlphaFoldDB" id="A0A4C1TKS7"/>
<dbReference type="Proteomes" id="UP000299102">
    <property type="component" value="Unassembled WGS sequence"/>
</dbReference>
<feature type="signal peptide" evidence="9">
    <location>
        <begin position="1"/>
        <end position="20"/>
    </location>
</feature>
<evidence type="ECO:0000256" key="2">
    <source>
        <dbReference type="ARBA" id="ARBA00008727"/>
    </source>
</evidence>
<keyword evidence="12" id="KW-1185">Reference proteome</keyword>
<keyword evidence="4 9" id="KW-0732">Signal</keyword>
<dbReference type="InterPro" id="IPR003599">
    <property type="entry name" value="Ig_sub"/>
</dbReference>
<dbReference type="OrthoDB" id="6434091at2759"/>
<dbReference type="Gene3D" id="2.60.40.10">
    <property type="entry name" value="Immunoglobulins"/>
    <property type="match status" value="1"/>
</dbReference>
<evidence type="ECO:0000256" key="6">
    <source>
        <dbReference type="ARBA" id="ARBA00023136"/>
    </source>
</evidence>
<accession>A0A4C1TKS7</accession>
<dbReference type="InterPro" id="IPR036179">
    <property type="entry name" value="Ig-like_dom_sf"/>
</dbReference>
<comment type="similarity">
    <text evidence="2">Belongs to the FAM187 family.</text>
</comment>
<gene>
    <name evidence="11" type="primary">FAM187A</name>
    <name evidence="11" type="ORF">EVAR_10488_1</name>
</gene>
<dbReference type="PANTHER" id="PTHR32178">
    <property type="entry name" value="FAM187"/>
    <property type="match status" value="1"/>
</dbReference>
<evidence type="ECO:0000256" key="9">
    <source>
        <dbReference type="SAM" id="SignalP"/>
    </source>
</evidence>
<dbReference type="PANTHER" id="PTHR32178:SF6">
    <property type="entry name" value="IG-LIKE DOMAIN-CONTAINING PROTEIN"/>
    <property type="match status" value="1"/>
</dbReference>
<dbReference type="PROSITE" id="PS50835">
    <property type="entry name" value="IG_LIKE"/>
    <property type="match status" value="1"/>
</dbReference>
<keyword evidence="3 8" id="KW-0812">Transmembrane</keyword>
<dbReference type="SUPFAM" id="SSF48726">
    <property type="entry name" value="Immunoglobulin"/>
    <property type="match status" value="1"/>
</dbReference>
<dbReference type="EMBL" id="BGZK01000060">
    <property type="protein sequence ID" value="GBP13921.1"/>
    <property type="molecule type" value="Genomic_DNA"/>
</dbReference>
<dbReference type="SMART" id="SM00409">
    <property type="entry name" value="IG"/>
    <property type="match status" value="2"/>
</dbReference>
<evidence type="ECO:0000313" key="12">
    <source>
        <dbReference type="Proteomes" id="UP000299102"/>
    </source>
</evidence>
<keyword evidence="5 8" id="KW-1133">Transmembrane helix</keyword>
<feature type="transmembrane region" description="Helical" evidence="8">
    <location>
        <begin position="453"/>
        <end position="473"/>
    </location>
</feature>
<evidence type="ECO:0000256" key="5">
    <source>
        <dbReference type="ARBA" id="ARBA00022989"/>
    </source>
</evidence>
<evidence type="ECO:0000313" key="11">
    <source>
        <dbReference type="EMBL" id="GBP13921.1"/>
    </source>
</evidence>
<evidence type="ECO:0000256" key="4">
    <source>
        <dbReference type="ARBA" id="ARBA00022729"/>
    </source>
</evidence>